<comment type="similarity">
    <text evidence="1">Belongs to the HpcH/HpaI aldolase family.</text>
</comment>
<evidence type="ECO:0000256" key="4">
    <source>
        <dbReference type="SAM" id="SignalP"/>
    </source>
</evidence>
<keyword evidence="3" id="KW-0456">Lyase</keyword>
<dbReference type="InterPro" id="IPR005000">
    <property type="entry name" value="Aldolase/citrate-lyase_domain"/>
</dbReference>
<keyword evidence="7" id="KW-1185">Reference proteome</keyword>
<feature type="signal peptide" evidence="4">
    <location>
        <begin position="1"/>
        <end position="20"/>
    </location>
</feature>
<dbReference type="GO" id="GO:0046872">
    <property type="term" value="F:metal ion binding"/>
    <property type="evidence" value="ECO:0007669"/>
    <property type="project" value="UniProtKB-KW"/>
</dbReference>
<protein>
    <recommendedName>
        <fullName evidence="5">HpcH/HpaI aldolase/citrate lyase domain-containing protein</fullName>
    </recommendedName>
</protein>
<feature type="chain" id="PRO_5042020207" description="HpcH/HpaI aldolase/citrate lyase domain-containing protein" evidence="4">
    <location>
        <begin position="21"/>
        <end position="435"/>
    </location>
</feature>
<dbReference type="EMBL" id="CAVNYO010000181">
    <property type="protein sequence ID" value="CAK5272480.1"/>
    <property type="molecule type" value="Genomic_DNA"/>
</dbReference>
<keyword evidence="2" id="KW-0479">Metal-binding</keyword>
<dbReference type="Pfam" id="PF03328">
    <property type="entry name" value="HpcH_HpaI"/>
    <property type="match status" value="1"/>
</dbReference>
<dbReference type="GO" id="GO:0016832">
    <property type="term" value="F:aldehyde-lyase activity"/>
    <property type="evidence" value="ECO:0007669"/>
    <property type="project" value="TreeGrafter"/>
</dbReference>
<accession>A0AAD2HCY9</accession>
<comment type="caution">
    <text evidence="6">The sequence shown here is derived from an EMBL/GenBank/DDBJ whole genome shotgun (WGS) entry which is preliminary data.</text>
</comment>
<proteinExistence type="inferred from homology"/>
<feature type="domain" description="HpcH/HpaI aldolase/citrate lyase" evidence="5">
    <location>
        <begin position="193"/>
        <end position="408"/>
    </location>
</feature>
<organism evidence="6 7">
    <name type="scientific">Mycena citricolor</name>
    <dbReference type="NCBI Taxonomy" id="2018698"/>
    <lineage>
        <taxon>Eukaryota</taxon>
        <taxon>Fungi</taxon>
        <taxon>Dikarya</taxon>
        <taxon>Basidiomycota</taxon>
        <taxon>Agaricomycotina</taxon>
        <taxon>Agaricomycetes</taxon>
        <taxon>Agaricomycetidae</taxon>
        <taxon>Agaricales</taxon>
        <taxon>Marasmiineae</taxon>
        <taxon>Mycenaceae</taxon>
        <taxon>Mycena</taxon>
    </lineage>
</organism>
<evidence type="ECO:0000256" key="3">
    <source>
        <dbReference type="ARBA" id="ARBA00023239"/>
    </source>
</evidence>
<evidence type="ECO:0000313" key="6">
    <source>
        <dbReference type="EMBL" id="CAK5272480.1"/>
    </source>
</evidence>
<evidence type="ECO:0000313" key="7">
    <source>
        <dbReference type="Proteomes" id="UP001295794"/>
    </source>
</evidence>
<keyword evidence="4" id="KW-0732">Signal</keyword>
<dbReference type="PANTHER" id="PTHR30502:SF0">
    <property type="entry name" value="PHOSPHOENOLPYRUVATE CARBOXYLASE FAMILY PROTEIN"/>
    <property type="match status" value="1"/>
</dbReference>
<sequence>MLALLHSCFIPLAFSLLVHATVSNLQAPIAAVSGGSITVTWANDGTDRWAAVDLFLITHLRSQPLTLALFGAFNGPFAIANDVDPLQDTMTVALPPVPPGSQYTLGLISMSNTANVLATSPAFEIYSPGSTPTGAKVTPLSSLPSPTHGTHTTMPHALLRALRAKTPAFGLWLTAPGFLHTRTAVHAAPRGVLSWVALDCEHGVVPGSGAQLAESIAAVHLDDGSGGVRPSAVVRVAALGSDARQGGVGWQVKHALDVGARGVIVPMVSTADEAHAIARCARYPPRGRRGFGSPYTHLMWGQPSAADYLAGADGAVLVMAQIETREGAQNVRAIACVDGIDVLFVGPYDLSMALGFPPPNPDPHPEVEKVIQQILATSRREGKKCAIYCTNGAQAAQRAKEGFDMINVLNDVRALSSAIEQELLVASGSKSGGTV</sequence>
<dbReference type="AlphaFoldDB" id="A0AAD2HCY9"/>
<dbReference type="GO" id="GO:0005737">
    <property type="term" value="C:cytoplasm"/>
    <property type="evidence" value="ECO:0007669"/>
    <property type="project" value="TreeGrafter"/>
</dbReference>
<evidence type="ECO:0000256" key="2">
    <source>
        <dbReference type="ARBA" id="ARBA00022723"/>
    </source>
</evidence>
<dbReference type="PANTHER" id="PTHR30502">
    <property type="entry name" value="2-KETO-3-DEOXY-L-RHAMNONATE ALDOLASE"/>
    <property type="match status" value="1"/>
</dbReference>
<dbReference type="InterPro" id="IPR015813">
    <property type="entry name" value="Pyrv/PenolPyrv_kinase-like_dom"/>
</dbReference>
<evidence type="ECO:0000256" key="1">
    <source>
        <dbReference type="ARBA" id="ARBA00005568"/>
    </source>
</evidence>
<dbReference type="Gene3D" id="3.20.20.60">
    <property type="entry name" value="Phosphoenolpyruvate-binding domains"/>
    <property type="match status" value="1"/>
</dbReference>
<gene>
    <name evidence="6" type="ORF">MYCIT1_LOCUS18135</name>
</gene>
<dbReference type="Proteomes" id="UP001295794">
    <property type="component" value="Unassembled WGS sequence"/>
</dbReference>
<evidence type="ECO:0000259" key="5">
    <source>
        <dbReference type="Pfam" id="PF03328"/>
    </source>
</evidence>
<reference evidence="6" key="1">
    <citation type="submission" date="2023-11" db="EMBL/GenBank/DDBJ databases">
        <authorList>
            <person name="De Vega J J."/>
            <person name="De Vega J J."/>
        </authorList>
    </citation>
    <scope>NUCLEOTIDE SEQUENCE</scope>
</reference>
<dbReference type="InterPro" id="IPR050251">
    <property type="entry name" value="HpcH-HpaI_aldolase"/>
</dbReference>
<dbReference type="SUPFAM" id="SSF51621">
    <property type="entry name" value="Phosphoenolpyruvate/pyruvate domain"/>
    <property type="match status" value="1"/>
</dbReference>
<name>A0AAD2HCY9_9AGAR</name>
<dbReference type="InterPro" id="IPR040442">
    <property type="entry name" value="Pyrv_kinase-like_dom_sf"/>
</dbReference>